<evidence type="ECO:0008006" key="18">
    <source>
        <dbReference type="Google" id="ProtNLM"/>
    </source>
</evidence>
<dbReference type="GO" id="GO:0030286">
    <property type="term" value="C:dynein complex"/>
    <property type="evidence" value="ECO:0007669"/>
    <property type="project" value="UniProtKB-KW"/>
</dbReference>
<organism evidence="16 17">
    <name type="scientific">Oryzias javanicus</name>
    <name type="common">Javanese ricefish</name>
    <name type="synonym">Aplocheilus javanicus</name>
    <dbReference type="NCBI Taxonomy" id="123683"/>
    <lineage>
        <taxon>Eukaryota</taxon>
        <taxon>Metazoa</taxon>
        <taxon>Chordata</taxon>
        <taxon>Craniata</taxon>
        <taxon>Vertebrata</taxon>
        <taxon>Euteleostomi</taxon>
        <taxon>Actinopterygii</taxon>
        <taxon>Neopterygii</taxon>
        <taxon>Teleostei</taxon>
        <taxon>Neoteleostei</taxon>
        <taxon>Acanthomorphata</taxon>
        <taxon>Ovalentaria</taxon>
        <taxon>Atherinomorphae</taxon>
        <taxon>Beloniformes</taxon>
        <taxon>Adrianichthyidae</taxon>
        <taxon>Oryziinae</taxon>
        <taxon>Oryzias</taxon>
    </lineage>
</organism>
<keyword evidence="3" id="KW-0963">Cytoplasm</keyword>
<evidence type="ECO:0000256" key="6">
    <source>
        <dbReference type="ARBA" id="ARBA00022840"/>
    </source>
</evidence>
<keyword evidence="4" id="KW-0493">Microtubule</keyword>
<dbReference type="AlphaFoldDB" id="A0A3S2MM79"/>
<evidence type="ECO:0000256" key="4">
    <source>
        <dbReference type="ARBA" id="ARBA00022701"/>
    </source>
</evidence>
<keyword evidence="6" id="KW-0067">ATP-binding</keyword>
<keyword evidence="8" id="KW-0175">Coiled coil</keyword>
<feature type="domain" description="Dynein heavy chain ATP-binding dynein motor region" evidence="14">
    <location>
        <begin position="3"/>
        <end position="121"/>
    </location>
</feature>
<evidence type="ECO:0000256" key="9">
    <source>
        <dbReference type="ARBA" id="ARBA00023069"/>
    </source>
</evidence>
<dbReference type="GO" id="GO:0005524">
    <property type="term" value="F:ATP binding"/>
    <property type="evidence" value="ECO:0007669"/>
    <property type="project" value="UniProtKB-KW"/>
</dbReference>
<dbReference type="Pfam" id="PF12781">
    <property type="entry name" value="AAA_9"/>
    <property type="match status" value="1"/>
</dbReference>
<dbReference type="Pfam" id="PF03028">
    <property type="entry name" value="Dynein_heavy"/>
    <property type="match status" value="1"/>
</dbReference>
<proteinExistence type="inferred from homology"/>
<reference evidence="16 17" key="1">
    <citation type="submission" date="2018-11" db="EMBL/GenBank/DDBJ databases">
        <authorList>
            <person name="Lopez-Roques C."/>
            <person name="Donnadieu C."/>
            <person name="Bouchez O."/>
            <person name="Klopp C."/>
            <person name="Cabau C."/>
            <person name="Zahm M."/>
        </authorList>
    </citation>
    <scope>NUCLEOTIDE SEQUENCE [LARGE SCALE GENOMIC DNA]</scope>
    <source>
        <strain evidence="16">RS831</strain>
        <tissue evidence="16">Whole body</tissue>
    </source>
</reference>
<keyword evidence="5" id="KW-0547">Nucleotide-binding</keyword>
<evidence type="ECO:0000256" key="1">
    <source>
        <dbReference type="ARBA" id="ARBA00004430"/>
    </source>
</evidence>
<evidence type="ECO:0000256" key="3">
    <source>
        <dbReference type="ARBA" id="ARBA00022490"/>
    </source>
</evidence>
<dbReference type="FunFam" id="3.40.50.300:FF:000411">
    <property type="entry name" value="dynein heavy chain 17, axonemal"/>
    <property type="match status" value="1"/>
</dbReference>
<dbReference type="PANTHER" id="PTHR46961:SF14">
    <property type="entry name" value="DYNEIN HEAVY CHAIN 11, AXONEMAL"/>
    <property type="match status" value="1"/>
</dbReference>
<dbReference type="EMBL" id="CM012452">
    <property type="protein sequence ID" value="RVE62580.1"/>
    <property type="molecule type" value="Genomic_DNA"/>
</dbReference>
<dbReference type="Gene3D" id="6.10.140.1060">
    <property type="match status" value="1"/>
</dbReference>
<sequence length="611" mass="69845">MIYIRIGEKECEYNSNFQLILHTKLANPHFPPELQAQTTLINFTVTPVGLEEQLLGQVVFYERPELEASKMQLTKQQNDFKIELKRCEDDLLSRLSGAQGNFLGDISLVEQLENTKSMAACIQCKVLEAIENETKINEARELYRPAAERASLLFFIINDLSKINPIYQFSLKAFYSMFKKAMEHAKQDEDVSATVHTLTEAITYSVFLYTSQGLFERDKLTFLSHIVFQILLKQGLIDLQEFYFLLHFPMEAGKFSSVSFLSPQAWEAIKAISRMDCFSGLDRDIESLPKPWRKIVESSYPENERLPQDWKNKSSFQKLIILRALRPDRMTYALQKFVAESMGSKYINTPRLDFEKLYEDCGPSTPVFFILSPGVDPLRDVEKQGLKLGFSTDKGTLHNVSLGQGQERVAEKVLQNASQQGHWVILQNVHLVAHWLPSLDALLETAAENCHPSYRVFLTGEPAPRPEQHVIPRGMLESAIKITNEPPTGMSASLHAALSNFSQETLDVCSREREFNSLFFSLCFFHSCVTERRKFGPQGWNHNYPFSKGDLIISTNVLFNYLEANTKSMQVPWEDLCYLFGEIMYGGHITDEWRQKTLHDLSAAIHASKNS</sequence>
<accession>A0A3S2MM79</accession>
<keyword evidence="7" id="KW-0243">Dynein</keyword>
<evidence type="ECO:0000256" key="7">
    <source>
        <dbReference type="ARBA" id="ARBA00023017"/>
    </source>
</evidence>
<evidence type="ECO:0000256" key="2">
    <source>
        <dbReference type="ARBA" id="ARBA00008887"/>
    </source>
</evidence>
<evidence type="ECO:0000256" key="11">
    <source>
        <dbReference type="ARBA" id="ARBA00023212"/>
    </source>
</evidence>
<dbReference type="InterPro" id="IPR042219">
    <property type="entry name" value="AAA_lid_11_sf"/>
</dbReference>
<dbReference type="InterPro" id="IPR004273">
    <property type="entry name" value="Dynein_heavy_D6_P-loop"/>
</dbReference>
<dbReference type="GO" id="GO:0045505">
    <property type="term" value="F:dynein intermediate chain binding"/>
    <property type="evidence" value="ECO:0007669"/>
    <property type="project" value="InterPro"/>
</dbReference>
<dbReference type="GO" id="GO:0051959">
    <property type="term" value="F:dynein light intermediate chain binding"/>
    <property type="evidence" value="ECO:0007669"/>
    <property type="project" value="InterPro"/>
</dbReference>
<evidence type="ECO:0000256" key="12">
    <source>
        <dbReference type="ARBA" id="ARBA00023273"/>
    </source>
</evidence>
<evidence type="ECO:0000259" key="14">
    <source>
        <dbReference type="Pfam" id="PF12781"/>
    </source>
</evidence>
<dbReference type="GO" id="GO:0005874">
    <property type="term" value="C:microtubule"/>
    <property type="evidence" value="ECO:0007669"/>
    <property type="project" value="UniProtKB-KW"/>
</dbReference>
<dbReference type="GO" id="GO:0007018">
    <property type="term" value="P:microtubule-based movement"/>
    <property type="evidence" value="ECO:0007669"/>
    <property type="project" value="InterPro"/>
</dbReference>
<keyword evidence="9" id="KW-0969">Cilium</keyword>
<dbReference type="InterPro" id="IPR035706">
    <property type="entry name" value="AAA_9"/>
</dbReference>
<evidence type="ECO:0000313" key="17">
    <source>
        <dbReference type="Proteomes" id="UP000283210"/>
    </source>
</evidence>
<dbReference type="InterPro" id="IPR027417">
    <property type="entry name" value="P-loop_NTPase"/>
</dbReference>
<keyword evidence="12" id="KW-0966">Cell projection</keyword>
<keyword evidence="17" id="KW-1185">Reference proteome</keyword>
<dbReference type="GO" id="GO:0005930">
    <property type="term" value="C:axoneme"/>
    <property type="evidence" value="ECO:0007669"/>
    <property type="project" value="UniProtKB-SubCell"/>
</dbReference>
<dbReference type="Gene3D" id="3.40.50.300">
    <property type="entry name" value="P-loop containing nucleotide triphosphate hydrolases"/>
    <property type="match status" value="2"/>
</dbReference>
<comment type="similarity">
    <text evidence="2">Belongs to the dynein heavy chain family.</text>
</comment>
<evidence type="ECO:0000256" key="10">
    <source>
        <dbReference type="ARBA" id="ARBA00023175"/>
    </source>
</evidence>
<evidence type="ECO:0000256" key="8">
    <source>
        <dbReference type="ARBA" id="ARBA00023054"/>
    </source>
</evidence>
<evidence type="ECO:0000313" key="16">
    <source>
        <dbReference type="EMBL" id="RVE62580.1"/>
    </source>
</evidence>
<dbReference type="Pfam" id="PF18198">
    <property type="entry name" value="AAA_lid_11"/>
    <property type="match status" value="1"/>
</dbReference>
<dbReference type="FunFam" id="1.10.8.1220:FF:000001">
    <property type="entry name" value="Dynein axonemal heavy chain 5"/>
    <property type="match status" value="1"/>
</dbReference>
<evidence type="ECO:0000256" key="5">
    <source>
        <dbReference type="ARBA" id="ARBA00022741"/>
    </source>
</evidence>
<comment type="subcellular location">
    <subcellularLocation>
        <location evidence="1">Cytoplasm</location>
        <location evidence="1">Cytoskeleton</location>
        <location evidence="1">Cilium axoneme</location>
    </subcellularLocation>
</comment>
<feature type="domain" description="Dynein heavy chain region D6 P-loop" evidence="13">
    <location>
        <begin position="363"/>
        <end position="483"/>
    </location>
</feature>
<keyword evidence="11" id="KW-0206">Cytoskeleton</keyword>
<dbReference type="OrthoDB" id="10251809at2759"/>
<dbReference type="Gene3D" id="1.10.8.720">
    <property type="entry name" value="Region D6 of dynein motor"/>
    <property type="match status" value="1"/>
</dbReference>
<evidence type="ECO:0000259" key="13">
    <source>
        <dbReference type="Pfam" id="PF03028"/>
    </source>
</evidence>
<name>A0A3S2MM79_ORYJA</name>
<evidence type="ECO:0000259" key="15">
    <source>
        <dbReference type="Pfam" id="PF18198"/>
    </source>
</evidence>
<protein>
    <recommendedName>
        <fullName evidence="18">Dynein heavy chain region D6 P-loop domain-containing protein</fullName>
    </recommendedName>
</protein>
<dbReference type="Gene3D" id="1.10.8.1220">
    <property type="match status" value="1"/>
</dbReference>
<dbReference type="Proteomes" id="UP000283210">
    <property type="component" value="Chromosome 16"/>
</dbReference>
<reference evidence="16 17" key="2">
    <citation type="submission" date="2019-01" db="EMBL/GenBank/DDBJ databases">
        <title>A chromosome length genome reference of the Java medaka (oryzias javanicus).</title>
        <authorList>
            <person name="Herpin A."/>
            <person name="Takehana Y."/>
            <person name="Naruse K."/>
            <person name="Ansai S."/>
            <person name="Kawaguchi M."/>
        </authorList>
    </citation>
    <scope>NUCLEOTIDE SEQUENCE [LARGE SCALE GENOMIC DNA]</scope>
    <source>
        <strain evidence="16">RS831</strain>
        <tissue evidence="16">Whole body</tissue>
    </source>
</reference>
<keyword evidence="10" id="KW-0505">Motor protein</keyword>
<dbReference type="InterPro" id="IPR041658">
    <property type="entry name" value="AAA_lid_11"/>
</dbReference>
<dbReference type="GO" id="GO:0008569">
    <property type="term" value="F:minus-end-directed microtubule motor activity"/>
    <property type="evidence" value="ECO:0007669"/>
    <property type="project" value="InterPro"/>
</dbReference>
<gene>
    <name evidence="16" type="ORF">OJAV_G00158250</name>
</gene>
<feature type="domain" description="Dynein heavy chain AAA lid" evidence="15">
    <location>
        <begin position="515"/>
        <end position="603"/>
    </location>
</feature>
<dbReference type="InterPro" id="IPR026983">
    <property type="entry name" value="DHC"/>
</dbReference>
<dbReference type="PANTHER" id="PTHR46961">
    <property type="entry name" value="DYNEIN HEAVY CHAIN 1, AXONEMAL-LIKE PROTEIN"/>
    <property type="match status" value="1"/>
</dbReference>